<gene>
    <name evidence="2" type="ORF">SADUNF_Sadunf18G0088000</name>
</gene>
<keyword evidence="1" id="KW-0472">Membrane</keyword>
<evidence type="ECO:0000313" key="2">
    <source>
        <dbReference type="EMBL" id="KAF9662763.1"/>
    </source>
</evidence>
<comment type="caution">
    <text evidence="2">The sequence shown here is derived from an EMBL/GenBank/DDBJ whole genome shotgun (WGS) entry which is preliminary data.</text>
</comment>
<feature type="transmembrane region" description="Helical" evidence="1">
    <location>
        <begin position="12"/>
        <end position="31"/>
    </location>
</feature>
<keyword evidence="1" id="KW-0812">Transmembrane</keyword>
<dbReference type="Proteomes" id="UP000657918">
    <property type="component" value="Unassembled WGS sequence"/>
</dbReference>
<reference evidence="2 3" key="1">
    <citation type="submission" date="2020-10" db="EMBL/GenBank/DDBJ databases">
        <title>Plant Genome Project.</title>
        <authorList>
            <person name="Zhang R.-G."/>
        </authorList>
    </citation>
    <scope>NUCLEOTIDE SEQUENCE [LARGE SCALE GENOMIC DNA]</scope>
    <source>
        <strain evidence="2">FAFU-HL-1</strain>
        <tissue evidence="2">Leaf</tissue>
    </source>
</reference>
<name>A0A835J556_9ROSI</name>
<keyword evidence="3" id="KW-1185">Reference proteome</keyword>
<evidence type="ECO:0000256" key="1">
    <source>
        <dbReference type="SAM" id="Phobius"/>
    </source>
</evidence>
<protein>
    <submittedName>
        <fullName evidence="2">Uncharacterized protein</fullName>
    </submittedName>
</protein>
<organism evidence="2 3">
    <name type="scientific">Salix dunnii</name>
    <dbReference type="NCBI Taxonomy" id="1413687"/>
    <lineage>
        <taxon>Eukaryota</taxon>
        <taxon>Viridiplantae</taxon>
        <taxon>Streptophyta</taxon>
        <taxon>Embryophyta</taxon>
        <taxon>Tracheophyta</taxon>
        <taxon>Spermatophyta</taxon>
        <taxon>Magnoliopsida</taxon>
        <taxon>eudicotyledons</taxon>
        <taxon>Gunneridae</taxon>
        <taxon>Pentapetalae</taxon>
        <taxon>rosids</taxon>
        <taxon>fabids</taxon>
        <taxon>Malpighiales</taxon>
        <taxon>Salicaceae</taxon>
        <taxon>Saliceae</taxon>
        <taxon>Salix</taxon>
    </lineage>
</organism>
<accession>A0A835J556</accession>
<dbReference type="AlphaFoldDB" id="A0A835J556"/>
<keyword evidence="1" id="KW-1133">Transmembrane helix</keyword>
<proteinExistence type="predicted"/>
<evidence type="ECO:0000313" key="3">
    <source>
        <dbReference type="Proteomes" id="UP000657918"/>
    </source>
</evidence>
<sequence length="131" mass="14449">MLLKNSDADNFLRLSILFTLNICFFSSNNIFAPQPKNALLENKFMGARAPNFKDQVTGKGYEKNSVLADAVLNEAGIANESGGKQLGAIYEVALQRKAELMFQGTKPLCHAKKAVAVLSQHRQVLRAQHDE</sequence>
<dbReference type="EMBL" id="JADGMS010000018">
    <property type="protein sequence ID" value="KAF9662763.1"/>
    <property type="molecule type" value="Genomic_DNA"/>
</dbReference>